<organism evidence="4 5">
    <name type="scientific">Brevundimonas vesicularis</name>
    <name type="common">Pseudomonas vesicularis</name>
    <dbReference type="NCBI Taxonomy" id="41276"/>
    <lineage>
        <taxon>Bacteria</taxon>
        <taxon>Pseudomonadati</taxon>
        <taxon>Pseudomonadota</taxon>
        <taxon>Alphaproteobacteria</taxon>
        <taxon>Caulobacterales</taxon>
        <taxon>Caulobacteraceae</taxon>
        <taxon>Brevundimonas</taxon>
    </lineage>
</organism>
<evidence type="ECO:0000256" key="1">
    <source>
        <dbReference type="ARBA" id="ARBA00006484"/>
    </source>
</evidence>
<evidence type="ECO:0000313" key="4">
    <source>
        <dbReference type="EMBL" id="MBB5770246.1"/>
    </source>
</evidence>
<dbReference type="PRINTS" id="PR00081">
    <property type="entry name" value="GDHRDH"/>
</dbReference>
<dbReference type="Proteomes" id="UP000556201">
    <property type="component" value="Unassembled WGS sequence"/>
</dbReference>
<keyword evidence="2 4" id="KW-0560">Oxidoreductase</keyword>
<dbReference type="Gene3D" id="3.40.50.720">
    <property type="entry name" value="NAD(P)-binding Rossmann-like Domain"/>
    <property type="match status" value="1"/>
</dbReference>
<dbReference type="PANTHER" id="PTHR44196">
    <property type="entry name" value="DEHYDROGENASE/REDUCTASE SDR FAMILY MEMBER 7B"/>
    <property type="match status" value="1"/>
</dbReference>
<dbReference type="GO" id="GO:0016491">
    <property type="term" value="F:oxidoreductase activity"/>
    <property type="evidence" value="ECO:0007669"/>
    <property type="project" value="UniProtKB-KW"/>
</dbReference>
<dbReference type="GO" id="GO:0016020">
    <property type="term" value="C:membrane"/>
    <property type="evidence" value="ECO:0007669"/>
    <property type="project" value="TreeGrafter"/>
</dbReference>
<dbReference type="AlphaFoldDB" id="A0A7W9L4F5"/>
<proteinExistence type="inferred from homology"/>
<dbReference type="InterPro" id="IPR036291">
    <property type="entry name" value="NAD(P)-bd_dom_sf"/>
</dbReference>
<dbReference type="SMART" id="SM00822">
    <property type="entry name" value="PKS_KR"/>
    <property type="match status" value="1"/>
</dbReference>
<accession>A0A7W9L4F5</accession>
<feature type="domain" description="Ketoreductase" evidence="3">
    <location>
        <begin position="26"/>
        <end position="206"/>
    </location>
</feature>
<gene>
    <name evidence="4" type="ORF">HNP47_000215</name>
</gene>
<protein>
    <submittedName>
        <fullName evidence="4">Putative oxidoreductase</fullName>
        <ecNumber evidence="4">1.-.-.-</ecNumber>
    </submittedName>
</protein>
<comment type="caution">
    <text evidence="4">The sequence shown here is derived from an EMBL/GenBank/DDBJ whole genome shotgun (WGS) entry which is preliminary data.</text>
</comment>
<reference evidence="4 5" key="1">
    <citation type="submission" date="2020-08" db="EMBL/GenBank/DDBJ databases">
        <title>Functional genomics of gut bacteria from endangered species of beetles.</title>
        <authorList>
            <person name="Carlos-Shanley C."/>
        </authorList>
    </citation>
    <scope>NUCLEOTIDE SEQUENCE [LARGE SCALE GENOMIC DNA]</scope>
    <source>
        <strain evidence="4 5">S00192</strain>
    </source>
</reference>
<dbReference type="RefSeq" id="WP_260394561.1">
    <property type="nucleotide sequence ID" value="NZ_JACHLJ010000001.1"/>
</dbReference>
<dbReference type="EMBL" id="JACHLJ010000001">
    <property type="protein sequence ID" value="MBB5770246.1"/>
    <property type="molecule type" value="Genomic_DNA"/>
</dbReference>
<evidence type="ECO:0000259" key="3">
    <source>
        <dbReference type="SMART" id="SM00822"/>
    </source>
</evidence>
<evidence type="ECO:0000256" key="2">
    <source>
        <dbReference type="ARBA" id="ARBA00023002"/>
    </source>
</evidence>
<dbReference type="InterPro" id="IPR002347">
    <property type="entry name" value="SDR_fam"/>
</dbReference>
<dbReference type="PROSITE" id="PS00061">
    <property type="entry name" value="ADH_SHORT"/>
    <property type="match status" value="1"/>
</dbReference>
<dbReference type="Pfam" id="PF00106">
    <property type="entry name" value="adh_short"/>
    <property type="match status" value="1"/>
</dbReference>
<evidence type="ECO:0000313" key="5">
    <source>
        <dbReference type="Proteomes" id="UP000556201"/>
    </source>
</evidence>
<dbReference type="PANTHER" id="PTHR44196:SF1">
    <property type="entry name" value="DEHYDROGENASE_REDUCTASE SDR FAMILY MEMBER 7B"/>
    <property type="match status" value="1"/>
</dbReference>
<comment type="similarity">
    <text evidence="1">Belongs to the short-chain dehydrogenases/reductases (SDR) family.</text>
</comment>
<dbReference type="EC" id="1.-.-.-" evidence="4"/>
<name>A0A7W9L4F5_BREVE</name>
<dbReference type="SUPFAM" id="SSF51735">
    <property type="entry name" value="NAD(P)-binding Rossmann-fold domains"/>
    <property type="match status" value="1"/>
</dbReference>
<sequence length="272" mass="29119">MSRKASSVDLQTTSQPRRTIMKMTGNTIFITGGTSGIGRALAEGFHKRGNTVIISGRRKSLLDEIVAANPGMGAVEMDITDEASIEAAAKRLIAEWPALNVLINNAGIMPFDNAAGVIDDAVSQSILTTNLLGPIRMTSALIEHLKTRPDAVVIHNTSVLAYVPIAMTAVYSASKAALHSYALSQRFMLRDTSVTVREIAPPWVDTDLIKKSGDSRAMPLEDFIAATFEGLATDAPEVFVEAIRALRDNPGSGEHTVVHGFNQSLVDNPIPV</sequence>
<dbReference type="InterPro" id="IPR020904">
    <property type="entry name" value="Sc_DH/Rdtase_CS"/>
</dbReference>
<dbReference type="InterPro" id="IPR057326">
    <property type="entry name" value="KR_dom"/>
</dbReference>